<feature type="compositionally biased region" description="Polar residues" evidence="1">
    <location>
        <begin position="171"/>
        <end position="189"/>
    </location>
</feature>
<feature type="compositionally biased region" description="Low complexity" evidence="1">
    <location>
        <begin position="216"/>
        <end position="238"/>
    </location>
</feature>
<sequence>MRQVQDAVSRMENTQGSTLEKLGLALKAELGRMVQEQLSEARPMKGVVPSPHDDSRTRREAETLEATVKNLQKYLVGQLRNLLTTSAQDQGSAGKIQSNPATQGYRQSDRVTSDRKPSRESSGVINERTSAGRMGQDMKNTDEFLASKLQETLNAAKAEVKAEPVLESKSPAPTRSTSSRVSGWPSSGTSKSPEPRRRESLRKRKSGKSRRHGNPSDSGPSSDSSSESDSSNRSDSSSFGDTTPGVTTKTAEGGTTVYTFKPFVNSNTLEDFDPKASLATRIRWLERFQSMTTQGGWTDQVKAYEMKLKMPAPVWNWETNLELKVRRDWKRFLKALRERYCKAKTSDSERYYTMIQKKSETPLEFYYRLNKVAEEAGLDFKSSRKARERHLNVFMKKLLDTRLRSTLQGQRIRSLKDVKYVLKQHEDMAQDDDYDTPPVKRDFRADNVSHGHFHPKRRGRAFVVQNEDESSDDDKQVRFHDAVEDIPTKSGTLATAASTGSVSTGSSMSRN</sequence>
<feature type="compositionally biased region" description="Basic and acidic residues" evidence="1">
    <location>
        <begin position="107"/>
        <end position="119"/>
    </location>
</feature>
<dbReference type="KEGG" id="psoj:PHYSODRAFT_332759"/>
<feature type="compositionally biased region" description="Polar residues" evidence="1">
    <location>
        <begin position="87"/>
        <end position="106"/>
    </location>
</feature>
<dbReference type="Proteomes" id="UP000002640">
    <property type="component" value="Unassembled WGS sequence"/>
</dbReference>
<feature type="region of interest" description="Disordered" evidence="1">
    <location>
        <begin position="39"/>
        <end position="60"/>
    </location>
</feature>
<feature type="region of interest" description="Disordered" evidence="1">
    <location>
        <begin position="484"/>
        <end position="511"/>
    </location>
</feature>
<organism evidence="2 3">
    <name type="scientific">Phytophthora sojae (strain P6497)</name>
    <name type="common">Soybean stem and root rot agent</name>
    <name type="synonym">Phytophthora megasperma f. sp. glycines</name>
    <dbReference type="NCBI Taxonomy" id="1094619"/>
    <lineage>
        <taxon>Eukaryota</taxon>
        <taxon>Sar</taxon>
        <taxon>Stramenopiles</taxon>
        <taxon>Oomycota</taxon>
        <taxon>Peronosporomycetes</taxon>
        <taxon>Peronosporales</taxon>
        <taxon>Peronosporaceae</taxon>
        <taxon>Phytophthora</taxon>
    </lineage>
</organism>
<dbReference type="GeneID" id="20646521"/>
<evidence type="ECO:0008006" key="4">
    <source>
        <dbReference type="Google" id="ProtNLM"/>
    </source>
</evidence>
<keyword evidence="3" id="KW-1185">Reference proteome</keyword>
<dbReference type="OMA" id="ESWMAAT"/>
<name>G4ZEJ8_PHYSP</name>
<gene>
    <name evidence="2" type="ORF">PHYSODRAFT_332759</name>
</gene>
<feature type="region of interest" description="Disordered" evidence="1">
    <location>
        <begin position="158"/>
        <end position="252"/>
    </location>
</feature>
<feature type="compositionally biased region" description="Basic residues" evidence="1">
    <location>
        <begin position="199"/>
        <end position="213"/>
    </location>
</feature>
<dbReference type="AlphaFoldDB" id="G4ZEJ8"/>
<protein>
    <recommendedName>
        <fullName evidence="4">Retrotransposon gag domain-containing protein</fullName>
    </recommendedName>
</protein>
<dbReference type="RefSeq" id="XP_009528111.1">
    <property type="nucleotide sequence ID" value="XM_009529816.1"/>
</dbReference>
<proteinExistence type="predicted"/>
<reference evidence="2 3" key="1">
    <citation type="journal article" date="2006" name="Science">
        <title>Phytophthora genome sequences uncover evolutionary origins and mechanisms of pathogenesis.</title>
        <authorList>
            <person name="Tyler B.M."/>
            <person name="Tripathy S."/>
            <person name="Zhang X."/>
            <person name="Dehal P."/>
            <person name="Jiang R.H."/>
            <person name="Aerts A."/>
            <person name="Arredondo F.D."/>
            <person name="Baxter L."/>
            <person name="Bensasson D."/>
            <person name="Beynon J.L."/>
            <person name="Chapman J."/>
            <person name="Damasceno C.M."/>
            <person name="Dorrance A.E."/>
            <person name="Dou D."/>
            <person name="Dickerman A.W."/>
            <person name="Dubchak I.L."/>
            <person name="Garbelotto M."/>
            <person name="Gijzen M."/>
            <person name="Gordon S.G."/>
            <person name="Govers F."/>
            <person name="Grunwald N.J."/>
            <person name="Huang W."/>
            <person name="Ivors K.L."/>
            <person name="Jones R.W."/>
            <person name="Kamoun S."/>
            <person name="Krampis K."/>
            <person name="Lamour K.H."/>
            <person name="Lee M.K."/>
            <person name="McDonald W.H."/>
            <person name="Medina M."/>
            <person name="Meijer H.J."/>
            <person name="Nordberg E.K."/>
            <person name="Maclean D.J."/>
            <person name="Ospina-Giraldo M.D."/>
            <person name="Morris P.F."/>
            <person name="Phuntumart V."/>
            <person name="Putnam N.H."/>
            <person name="Rash S."/>
            <person name="Rose J.K."/>
            <person name="Sakihama Y."/>
            <person name="Salamov A.A."/>
            <person name="Savidor A."/>
            <person name="Scheuring C.F."/>
            <person name="Smith B.M."/>
            <person name="Sobral B.W."/>
            <person name="Terry A."/>
            <person name="Torto-Alalibo T.A."/>
            <person name="Win J."/>
            <person name="Xu Z."/>
            <person name="Zhang H."/>
            <person name="Grigoriev I.V."/>
            <person name="Rokhsar D.S."/>
            <person name="Boore J.L."/>
        </authorList>
    </citation>
    <scope>NUCLEOTIDE SEQUENCE [LARGE SCALE GENOMIC DNA]</scope>
    <source>
        <strain evidence="2 3">P6497</strain>
    </source>
</reference>
<accession>G4ZEJ8</accession>
<feature type="compositionally biased region" description="Polar residues" evidence="1">
    <location>
        <begin position="120"/>
        <end position="129"/>
    </location>
</feature>
<feature type="compositionally biased region" description="Low complexity" evidence="1">
    <location>
        <begin position="488"/>
        <end position="511"/>
    </location>
</feature>
<dbReference type="EMBL" id="JH159154">
    <property type="protein sequence ID" value="EGZ19053.1"/>
    <property type="molecule type" value="Genomic_DNA"/>
</dbReference>
<evidence type="ECO:0000313" key="2">
    <source>
        <dbReference type="EMBL" id="EGZ19053.1"/>
    </source>
</evidence>
<feature type="compositionally biased region" description="Polar residues" evidence="1">
    <location>
        <begin position="239"/>
        <end position="250"/>
    </location>
</feature>
<evidence type="ECO:0000313" key="3">
    <source>
        <dbReference type="Proteomes" id="UP000002640"/>
    </source>
</evidence>
<evidence type="ECO:0000256" key="1">
    <source>
        <dbReference type="SAM" id="MobiDB-lite"/>
    </source>
</evidence>
<feature type="compositionally biased region" description="Basic and acidic residues" evidence="1">
    <location>
        <begin position="51"/>
        <end position="60"/>
    </location>
</feature>
<dbReference type="InParanoid" id="G4ZEJ8"/>
<feature type="region of interest" description="Disordered" evidence="1">
    <location>
        <begin position="87"/>
        <end position="138"/>
    </location>
</feature>